<evidence type="ECO:0000313" key="17">
    <source>
        <dbReference type="EMBL" id="RMO41209.1"/>
    </source>
</evidence>
<dbReference type="AlphaFoldDB" id="A0A0P9WFR5"/>
<dbReference type="Proteomes" id="UP000280599">
    <property type="component" value="Unassembled WGS sequence"/>
</dbReference>
<organism evidence="17 21">
    <name type="scientific">Pseudomonas savastanoi pv. glycinea</name>
    <name type="common">Pseudomonas syringae pv. glycinea</name>
    <dbReference type="NCBI Taxonomy" id="318"/>
    <lineage>
        <taxon>Bacteria</taxon>
        <taxon>Pseudomonadati</taxon>
        <taxon>Pseudomonadota</taxon>
        <taxon>Gammaproteobacteria</taxon>
        <taxon>Pseudomonadales</taxon>
        <taxon>Pseudomonadaceae</taxon>
        <taxon>Pseudomonas</taxon>
    </lineage>
</organism>
<evidence type="ECO:0000256" key="5">
    <source>
        <dbReference type="ARBA" id="ARBA00022617"/>
    </source>
</evidence>
<name>A0A0P9WFR5_PSESG</name>
<dbReference type="Gene3D" id="3.40.50.80">
    <property type="entry name" value="Nucleotide-binding domain of ferredoxin-NADP reductase (FNR) module"/>
    <property type="match status" value="1"/>
</dbReference>
<dbReference type="InterPro" id="IPR017927">
    <property type="entry name" value="FAD-bd_FR_type"/>
</dbReference>
<evidence type="ECO:0000256" key="2">
    <source>
        <dbReference type="ARBA" id="ARBA00006401"/>
    </source>
</evidence>
<evidence type="ECO:0000259" key="16">
    <source>
        <dbReference type="PROSITE" id="PS51384"/>
    </source>
</evidence>
<dbReference type="InterPro" id="IPR008333">
    <property type="entry name" value="Cbr1-like_FAD-bd_dom"/>
</dbReference>
<keyword evidence="17" id="KW-0560">Oxidoreductase</keyword>
<dbReference type="GO" id="GO:0046872">
    <property type="term" value="F:metal ion binding"/>
    <property type="evidence" value="ECO:0007669"/>
    <property type="project" value="UniProtKB-KW"/>
</dbReference>
<dbReference type="Pfam" id="PF00175">
    <property type="entry name" value="NAD_binding_1"/>
    <property type="match status" value="1"/>
</dbReference>
<comment type="function">
    <text evidence="11">Is involved in NO detoxification in an aerobic process, termed nitric oxide dioxygenase (NOD) reaction that utilizes O(2) and NAD(P)H to convert NO to nitrate, which protects the bacterium from various noxious nitrogen compounds. Therefore, plays a central role in the inducible response to nitrosative stress.</text>
</comment>
<dbReference type="Pfam" id="PF00042">
    <property type="entry name" value="Globin"/>
    <property type="match status" value="1"/>
</dbReference>
<dbReference type="PROSITE" id="PS51384">
    <property type="entry name" value="FAD_FR"/>
    <property type="match status" value="1"/>
</dbReference>
<feature type="domain" description="FAD-binding FR-type" evidence="16">
    <location>
        <begin position="185"/>
        <end position="288"/>
    </location>
</feature>
<comment type="cofactor">
    <cofactor evidence="1">
        <name>heme b</name>
        <dbReference type="ChEBI" id="CHEBI:60344"/>
    </cofactor>
</comment>
<dbReference type="InterPro" id="IPR001433">
    <property type="entry name" value="OxRdtase_FAD/NAD-bd"/>
</dbReference>
<evidence type="ECO:0000256" key="13">
    <source>
        <dbReference type="ARBA" id="ARBA00049433"/>
    </source>
</evidence>
<dbReference type="GO" id="GO:0046210">
    <property type="term" value="P:nitric oxide catabolic process"/>
    <property type="evidence" value="ECO:0007669"/>
    <property type="project" value="TreeGrafter"/>
</dbReference>
<dbReference type="GO" id="GO:0009636">
    <property type="term" value="P:response to toxic substance"/>
    <property type="evidence" value="ECO:0007669"/>
    <property type="project" value="UniProtKB-KW"/>
</dbReference>
<dbReference type="InterPro" id="IPR000971">
    <property type="entry name" value="Globin"/>
</dbReference>
<feature type="domain" description="Globin" evidence="15">
    <location>
        <begin position="33"/>
        <end position="171"/>
    </location>
</feature>
<evidence type="ECO:0000313" key="20">
    <source>
        <dbReference type="Proteomes" id="UP000272471"/>
    </source>
</evidence>
<dbReference type="GO" id="GO:0071500">
    <property type="term" value="P:cellular response to nitrosative stress"/>
    <property type="evidence" value="ECO:0007669"/>
    <property type="project" value="TreeGrafter"/>
</dbReference>
<dbReference type="EMBL" id="RBPT01000267">
    <property type="protein sequence ID" value="RMO44472.1"/>
    <property type="molecule type" value="Genomic_DNA"/>
</dbReference>
<dbReference type="SUPFAM" id="SSF63380">
    <property type="entry name" value="Riboflavin synthase domain-like"/>
    <property type="match status" value="1"/>
</dbReference>
<evidence type="ECO:0000313" key="21">
    <source>
        <dbReference type="Proteomes" id="UP000273536"/>
    </source>
</evidence>
<evidence type="ECO:0000256" key="6">
    <source>
        <dbReference type="ARBA" id="ARBA00022621"/>
    </source>
</evidence>
<dbReference type="FunFam" id="1.10.490.10:FF:000003">
    <property type="entry name" value="Flavohemoprotein"/>
    <property type="match status" value="1"/>
</dbReference>
<keyword evidence="17" id="KW-0223">Dioxygenase</keyword>
<dbReference type="Proteomes" id="UP000272471">
    <property type="component" value="Unassembled WGS sequence"/>
</dbReference>
<evidence type="ECO:0000256" key="8">
    <source>
        <dbReference type="ARBA" id="ARBA00022857"/>
    </source>
</evidence>
<keyword evidence="10" id="KW-0520">NAD</keyword>
<dbReference type="Proteomes" id="UP000273536">
    <property type="component" value="Unassembled WGS sequence"/>
</dbReference>
<dbReference type="SUPFAM" id="SSF46458">
    <property type="entry name" value="Globin-like"/>
    <property type="match status" value="1"/>
</dbReference>
<evidence type="ECO:0000256" key="14">
    <source>
        <dbReference type="RuleBase" id="RU000356"/>
    </source>
</evidence>
<comment type="caution">
    <text evidence="17">The sequence shown here is derived from an EMBL/GenBank/DDBJ whole genome shotgun (WGS) entry which is preliminary data.</text>
</comment>
<comment type="catalytic activity">
    <reaction evidence="12">
        <text>2 nitric oxide + NADH + 2 O2 = 2 nitrate + NAD(+) + H(+)</text>
        <dbReference type="Rhea" id="RHEA:19469"/>
        <dbReference type="ChEBI" id="CHEBI:15378"/>
        <dbReference type="ChEBI" id="CHEBI:15379"/>
        <dbReference type="ChEBI" id="CHEBI:16480"/>
        <dbReference type="ChEBI" id="CHEBI:17632"/>
        <dbReference type="ChEBI" id="CHEBI:57540"/>
        <dbReference type="ChEBI" id="CHEBI:57945"/>
        <dbReference type="EC" id="1.14.12.17"/>
    </reaction>
</comment>
<keyword evidence="6 14" id="KW-0561">Oxygen transport</keyword>
<comment type="similarity">
    <text evidence="14">Belongs to the globin family.</text>
</comment>
<dbReference type="GO" id="GO:0005344">
    <property type="term" value="F:oxygen carrier activity"/>
    <property type="evidence" value="ECO:0007669"/>
    <property type="project" value="UniProtKB-KW"/>
</dbReference>
<dbReference type="InterPro" id="IPR039261">
    <property type="entry name" value="FNR_nucleotide-bd"/>
</dbReference>
<dbReference type="PANTHER" id="PTHR43396">
    <property type="entry name" value="FLAVOHEMOPROTEIN"/>
    <property type="match status" value="1"/>
</dbReference>
<evidence type="ECO:0000313" key="19">
    <source>
        <dbReference type="EMBL" id="RMQ19886.1"/>
    </source>
</evidence>
<dbReference type="PROSITE" id="PS01033">
    <property type="entry name" value="GLOBIN"/>
    <property type="match status" value="1"/>
</dbReference>
<dbReference type="GO" id="GO:0019825">
    <property type="term" value="F:oxygen binding"/>
    <property type="evidence" value="ECO:0007669"/>
    <property type="project" value="InterPro"/>
</dbReference>
<reference evidence="20 21" key="1">
    <citation type="submission" date="2018-08" db="EMBL/GenBank/DDBJ databases">
        <title>Recombination of ecologically and evolutionarily significant loci maintains genetic cohesion in the Pseudomonas syringae species complex.</title>
        <authorList>
            <person name="Dillon M."/>
            <person name="Thakur S."/>
            <person name="Almeida R.N.D."/>
            <person name="Weir B.S."/>
            <person name="Guttman D.S."/>
        </authorList>
    </citation>
    <scope>NUCLEOTIDE SEQUENCE [LARGE SCALE GENOMIC DNA]</scope>
    <source>
        <strain evidence="19 20">ICMP 4182</strain>
        <strain evidence="17 21">ICMP 6372</strain>
        <strain evidence="18 22">ICMP 867</strain>
    </source>
</reference>
<dbReference type="Pfam" id="PF00970">
    <property type="entry name" value="FAD_binding_6"/>
    <property type="match status" value="1"/>
</dbReference>
<keyword evidence="4" id="KW-0216">Detoxification</keyword>
<protein>
    <recommendedName>
        <fullName evidence="3">nitric oxide dioxygenase</fullName>
        <ecNumber evidence="3">1.14.12.17</ecNumber>
    </recommendedName>
</protein>
<evidence type="ECO:0000256" key="3">
    <source>
        <dbReference type="ARBA" id="ARBA00012229"/>
    </source>
</evidence>
<evidence type="ECO:0000256" key="10">
    <source>
        <dbReference type="ARBA" id="ARBA00023027"/>
    </source>
</evidence>
<evidence type="ECO:0000256" key="7">
    <source>
        <dbReference type="ARBA" id="ARBA00022723"/>
    </source>
</evidence>
<dbReference type="GO" id="GO:0020037">
    <property type="term" value="F:heme binding"/>
    <property type="evidence" value="ECO:0007669"/>
    <property type="project" value="InterPro"/>
</dbReference>
<accession>A0A0P9WFR5</accession>
<evidence type="ECO:0000313" key="22">
    <source>
        <dbReference type="Proteomes" id="UP000280599"/>
    </source>
</evidence>
<proteinExistence type="inferred from homology"/>
<keyword evidence="9" id="KW-0408">Iron</keyword>
<evidence type="ECO:0000259" key="15">
    <source>
        <dbReference type="PROSITE" id="PS01033"/>
    </source>
</evidence>
<keyword evidence="7" id="KW-0479">Metal-binding</keyword>
<dbReference type="GO" id="GO:0071949">
    <property type="term" value="F:FAD binding"/>
    <property type="evidence" value="ECO:0007669"/>
    <property type="project" value="TreeGrafter"/>
</dbReference>
<comment type="catalytic activity">
    <reaction evidence="13">
        <text>2 nitric oxide + NADPH + 2 O2 = 2 nitrate + NADP(+) + H(+)</text>
        <dbReference type="Rhea" id="RHEA:19465"/>
        <dbReference type="ChEBI" id="CHEBI:15378"/>
        <dbReference type="ChEBI" id="CHEBI:15379"/>
        <dbReference type="ChEBI" id="CHEBI:16480"/>
        <dbReference type="ChEBI" id="CHEBI:17632"/>
        <dbReference type="ChEBI" id="CHEBI:57783"/>
        <dbReference type="ChEBI" id="CHEBI:58349"/>
        <dbReference type="EC" id="1.14.12.17"/>
    </reaction>
</comment>
<evidence type="ECO:0000256" key="1">
    <source>
        <dbReference type="ARBA" id="ARBA00001970"/>
    </source>
</evidence>
<comment type="similarity">
    <text evidence="2">In the C-terminal section; belongs to the flavoprotein pyridine nucleotide cytochrome reductase family.</text>
</comment>
<dbReference type="Gene3D" id="1.10.490.10">
    <property type="entry name" value="Globins"/>
    <property type="match status" value="1"/>
</dbReference>
<dbReference type="Gene3D" id="2.40.30.10">
    <property type="entry name" value="Translation factors"/>
    <property type="match status" value="1"/>
</dbReference>
<evidence type="ECO:0000256" key="12">
    <source>
        <dbReference type="ARBA" id="ARBA00048649"/>
    </source>
</evidence>
<dbReference type="NCBIfam" id="NF009805">
    <property type="entry name" value="PRK13289.1"/>
    <property type="match status" value="1"/>
</dbReference>
<sequence length="427" mass="46673">MKICYSLIPKQFLSGTRVALTPVTKLLTLELIMLSTAHRDIIKATVPILETGGEALTTHFYRIMLNDYPQVRPLFNQANQANGAQPRALANAVLMYARNVDRLENLGSLAAQIVNKHVALQILPEHYPIVGACLLRAIREVLGAEIATDAVIDAWAAAYQQLADMLISAERDVYESIAAAPGGWRGGRLFKVVRKVPESSEIMSFYLQPVDGKPVIAHKPGQYIGIRLNTEGGEIRRNYSLSAPANGVSYRISVKREQGGVASGYLHDQVAVDDTLELFPPSGEFVLIEGSKPLVLISGGVGITPTLAMAEAALQAGGRHVVFIHYARNASVQAFQAVIDDWRERYAQFAAHVVYSEATAGDVPANTVTGLASTEHLQQWLPEDTDVEAYFLGPKPFMVFMKRALHELGVPDRQSHYEFFGPAEALA</sequence>
<keyword evidence="8" id="KW-0521">NADP</keyword>
<dbReference type="CDD" id="cd06184">
    <property type="entry name" value="flavohem_like_fad_nad_binding"/>
    <property type="match status" value="1"/>
</dbReference>
<dbReference type="InterPro" id="IPR012292">
    <property type="entry name" value="Globin/Proto"/>
</dbReference>
<dbReference type="InterPro" id="IPR017938">
    <property type="entry name" value="Riboflavin_synthase-like_b-brl"/>
</dbReference>
<dbReference type="EMBL" id="RBPS01000027">
    <property type="protein sequence ID" value="RMO41209.1"/>
    <property type="molecule type" value="Genomic_DNA"/>
</dbReference>
<dbReference type="PANTHER" id="PTHR43396:SF3">
    <property type="entry name" value="FLAVOHEMOPROTEIN"/>
    <property type="match status" value="1"/>
</dbReference>
<evidence type="ECO:0000313" key="18">
    <source>
        <dbReference type="EMBL" id="RMO44472.1"/>
    </source>
</evidence>
<dbReference type="EC" id="1.14.12.17" evidence="3"/>
<evidence type="ECO:0000256" key="11">
    <source>
        <dbReference type="ARBA" id="ARBA00025094"/>
    </source>
</evidence>
<dbReference type="GO" id="GO:0008941">
    <property type="term" value="F:nitric oxide dioxygenase NAD(P)H activity"/>
    <property type="evidence" value="ECO:0007669"/>
    <property type="project" value="UniProtKB-EC"/>
</dbReference>
<gene>
    <name evidence="19" type="ORF">ALQ11_100365</name>
    <name evidence="18" type="ORF">ALQ41_00077</name>
    <name evidence="17" type="ORF">ALQ42_100371</name>
</gene>
<dbReference type="PRINTS" id="PR00410">
    <property type="entry name" value="PHEHYDRXLASE"/>
</dbReference>
<keyword evidence="14" id="KW-0813">Transport</keyword>
<evidence type="ECO:0000256" key="9">
    <source>
        <dbReference type="ARBA" id="ARBA00023004"/>
    </source>
</evidence>
<dbReference type="EMBL" id="RBQX01000064">
    <property type="protein sequence ID" value="RMQ19886.1"/>
    <property type="molecule type" value="Genomic_DNA"/>
</dbReference>
<keyword evidence="5 14" id="KW-0349">Heme</keyword>
<dbReference type="InterPro" id="IPR009050">
    <property type="entry name" value="Globin-like_sf"/>
</dbReference>
<dbReference type="SUPFAM" id="SSF52343">
    <property type="entry name" value="Ferredoxin reductase-like, C-terminal NADP-linked domain"/>
    <property type="match status" value="1"/>
</dbReference>
<evidence type="ECO:0000256" key="4">
    <source>
        <dbReference type="ARBA" id="ARBA00022575"/>
    </source>
</evidence>